<accession>A0A8C6QFA0</accession>
<keyword evidence="3" id="KW-0716">Sensory transduction</keyword>
<dbReference type="GO" id="GO:0004930">
    <property type="term" value="F:G protein-coupled receptor activity"/>
    <property type="evidence" value="ECO:0007669"/>
    <property type="project" value="UniProtKB-KW"/>
</dbReference>
<proteinExistence type="predicted"/>
<evidence type="ECO:0000313" key="14">
    <source>
        <dbReference type="Proteomes" id="UP000694381"/>
    </source>
</evidence>
<keyword evidence="8 11" id="KW-0472">Membrane</keyword>
<comment type="subcellular location">
    <subcellularLocation>
        <location evidence="1">Cell membrane</location>
        <topology evidence="1">Multi-pass membrane protein</topology>
    </subcellularLocation>
</comment>
<keyword evidence="7" id="KW-0297">G-protein coupled receptor</keyword>
<feature type="transmembrane region" description="Helical" evidence="11">
    <location>
        <begin position="25"/>
        <end position="49"/>
    </location>
</feature>
<dbReference type="PRINTS" id="PR00237">
    <property type="entry name" value="GPCRRHODOPSN"/>
</dbReference>
<sequence length="247" mass="27959">MENRTEVTHFILLGLTNDPGLQVPLFITFLLTYTITLVGNLGMILLILLESRLHTPMYFFLGNMSLVDFCYSSSVTPTFITGLLTGDKIISYNASASQILFLDILALWKISCWLQWPIFCIGLYTILPPWQHMCVQGWSQAAIFMPASISFFALLVILMSYMLIFIIILKMHSGGGHQKAMSTCASRFAAVSIFYGTLLFMYLQPTSSHSMDTDKIASVFYIMIIPMLNPLVYSLRNKEVKSLQRLF</sequence>
<evidence type="ECO:0000256" key="6">
    <source>
        <dbReference type="ARBA" id="ARBA00022989"/>
    </source>
</evidence>
<evidence type="ECO:0000256" key="3">
    <source>
        <dbReference type="ARBA" id="ARBA00022606"/>
    </source>
</evidence>
<feature type="transmembrane region" description="Helical" evidence="11">
    <location>
        <begin position="181"/>
        <end position="204"/>
    </location>
</feature>
<evidence type="ECO:0000256" key="7">
    <source>
        <dbReference type="ARBA" id="ARBA00023040"/>
    </source>
</evidence>
<evidence type="ECO:0000313" key="13">
    <source>
        <dbReference type="Ensembl" id="ENSNGAP00000003168.1"/>
    </source>
</evidence>
<evidence type="ECO:0000256" key="2">
    <source>
        <dbReference type="ARBA" id="ARBA00022475"/>
    </source>
</evidence>
<dbReference type="PROSITE" id="PS50262">
    <property type="entry name" value="G_PROTEIN_RECEP_F1_2"/>
    <property type="match status" value="1"/>
</dbReference>
<dbReference type="InterPro" id="IPR000276">
    <property type="entry name" value="GPCR_Rhodpsn"/>
</dbReference>
<evidence type="ECO:0000256" key="1">
    <source>
        <dbReference type="ARBA" id="ARBA00004651"/>
    </source>
</evidence>
<evidence type="ECO:0000256" key="10">
    <source>
        <dbReference type="ARBA" id="ARBA00023224"/>
    </source>
</evidence>
<dbReference type="SUPFAM" id="SSF81321">
    <property type="entry name" value="Family A G protein-coupled receptor-like"/>
    <property type="match status" value="1"/>
</dbReference>
<keyword evidence="9" id="KW-0675">Receptor</keyword>
<evidence type="ECO:0000256" key="11">
    <source>
        <dbReference type="SAM" id="Phobius"/>
    </source>
</evidence>
<feature type="transmembrane region" description="Helical" evidence="11">
    <location>
        <begin position="106"/>
        <end position="127"/>
    </location>
</feature>
<dbReference type="GO" id="GO:0005886">
    <property type="term" value="C:plasma membrane"/>
    <property type="evidence" value="ECO:0007669"/>
    <property type="project" value="UniProtKB-SubCell"/>
</dbReference>
<evidence type="ECO:0000259" key="12">
    <source>
        <dbReference type="PROSITE" id="PS50262"/>
    </source>
</evidence>
<name>A0A8C6QFA0_NANGA</name>
<reference evidence="13" key="2">
    <citation type="submission" date="2025-09" db="UniProtKB">
        <authorList>
            <consortium name="Ensembl"/>
        </authorList>
    </citation>
    <scope>IDENTIFICATION</scope>
</reference>
<protein>
    <recommendedName>
        <fullName evidence="12">G-protein coupled receptors family 1 profile domain-containing protein</fullName>
    </recommendedName>
</protein>
<dbReference type="GO" id="GO:0004984">
    <property type="term" value="F:olfactory receptor activity"/>
    <property type="evidence" value="ECO:0007669"/>
    <property type="project" value="InterPro"/>
</dbReference>
<keyword evidence="10" id="KW-0807">Transducer</keyword>
<reference evidence="13" key="1">
    <citation type="submission" date="2025-08" db="UniProtKB">
        <authorList>
            <consortium name="Ensembl"/>
        </authorList>
    </citation>
    <scope>IDENTIFICATION</scope>
</reference>
<keyword evidence="5" id="KW-0552">Olfaction</keyword>
<organism evidence="13 14">
    <name type="scientific">Nannospalax galili</name>
    <name type="common">Northern Israeli blind subterranean mole rat</name>
    <name type="synonym">Spalax galili</name>
    <dbReference type="NCBI Taxonomy" id="1026970"/>
    <lineage>
        <taxon>Eukaryota</taxon>
        <taxon>Metazoa</taxon>
        <taxon>Chordata</taxon>
        <taxon>Craniata</taxon>
        <taxon>Vertebrata</taxon>
        <taxon>Euteleostomi</taxon>
        <taxon>Mammalia</taxon>
        <taxon>Eutheria</taxon>
        <taxon>Euarchontoglires</taxon>
        <taxon>Glires</taxon>
        <taxon>Rodentia</taxon>
        <taxon>Myomorpha</taxon>
        <taxon>Muroidea</taxon>
        <taxon>Spalacidae</taxon>
        <taxon>Spalacinae</taxon>
        <taxon>Nannospalax</taxon>
    </lineage>
</organism>
<feature type="transmembrane region" description="Helical" evidence="11">
    <location>
        <begin position="147"/>
        <end position="169"/>
    </location>
</feature>
<dbReference type="InterPro" id="IPR017452">
    <property type="entry name" value="GPCR_Rhodpsn_7TM"/>
</dbReference>
<evidence type="ECO:0000256" key="4">
    <source>
        <dbReference type="ARBA" id="ARBA00022692"/>
    </source>
</evidence>
<dbReference type="Ensembl" id="ENSNGAT00000004353.1">
    <property type="protein sequence ID" value="ENSNGAP00000003168.1"/>
    <property type="gene ID" value="ENSNGAG00000003443.1"/>
</dbReference>
<dbReference type="InterPro" id="IPR000725">
    <property type="entry name" value="Olfact_rcpt"/>
</dbReference>
<dbReference type="Proteomes" id="UP000694381">
    <property type="component" value="Unassembled WGS sequence"/>
</dbReference>
<keyword evidence="6 11" id="KW-1133">Transmembrane helix</keyword>
<keyword evidence="14" id="KW-1185">Reference proteome</keyword>
<evidence type="ECO:0000256" key="8">
    <source>
        <dbReference type="ARBA" id="ARBA00023136"/>
    </source>
</evidence>
<dbReference type="AlphaFoldDB" id="A0A8C6QFA0"/>
<dbReference type="PANTHER" id="PTHR48018">
    <property type="entry name" value="OLFACTORY RECEPTOR"/>
    <property type="match status" value="1"/>
</dbReference>
<dbReference type="GeneTree" id="ENSGT01150000286921"/>
<keyword evidence="4 11" id="KW-0812">Transmembrane</keyword>
<keyword evidence="2" id="KW-1003">Cell membrane</keyword>
<feature type="transmembrane region" description="Helical" evidence="11">
    <location>
        <begin position="216"/>
        <end position="235"/>
    </location>
</feature>
<evidence type="ECO:0000256" key="5">
    <source>
        <dbReference type="ARBA" id="ARBA00022725"/>
    </source>
</evidence>
<dbReference type="OMA" id="IFMPASI"/>
<feature type="domain" description="G-protein coupled receptors family 1 profile" evidence="12">
    <location>
        <begin position="39"/>
        <end position="247"/>
    </location>
</feature>
<evidence type="ECO:0000256" key="9">
    <source>
        <dbReference type="ARBA" id="ARBA00023170"/>
    </source>
</evidence>
<dbReference type="Gene3D" id="1.20.1070.10">
    <property type="entry name" value="Rhodopsin 7-helix transmembrane proteins"/>
    <property type="match status" value="2"/>
</dbReference>
<dbReference type="Pfam" id="PF13853">
    <property type="entry name" value="7tm_4"/>
    <property type="match status" value="2"/>
</dbReference>